<reference evidence="2 3" key="2">
    <citation type="submission" date="2018-03" db="EMBL/GenBank/DDBJ databases">
        <title>The ancient ancestry and fast evolution of plastids.</title>
        <authorList>
            <person name="Moore K.R."/>
            <person name="Magnabosco C."/>
            <person name="Momper L."/>
            <person name="Gold D.A."/>
            <person name="Bosak T."/>
            <person name="Fournier G.P."/>
        </authorList>
    </citation>
    <scope>NUCLEOTIDE SEQUENCE [LARGE SCALE GENOMIC DNA]</scope>
    <source>
        <strain evidence="2 3">ULC18</strain>
    </source>
</reference>
<dbReference type="Pfam" id="PF07813">
    <property type="entry name" value="LTXXQ"/>
    <property type="match status" value="1"/>
</dbReference>
<dbReference type="EMBL" id="PVWK01000132">
    <property type="protein sequence ID" value="PSB25130.1"/>
    <property type="molecule type" value="Genomic_DNA"/>
</dbReference>
<evidence type="ECO:0000256" key="1">
    <source>
        <dbReference type="SAM" id="MobiDB-lite"/>
    </source>
</evidence>
<proteinExistence type="predicted"/>
<dbReference type="InterPro" id="IPR012899">
    <property type="entry name" value="LTXXQ"/>
</dbReference>
<gene>
    <name evidence="2" type="ORF">C7B82_24455</name>
</gene>
<comment type="caution">
    <text evidence="2">The sequence shown here is derived from an EMBL/GenBank/DDBJ whole genome shotgun (WGS) entry which is preliminary data.</text>
</comment>
<organism evidence="2 3">
    <name type="scientific">Stenomitos frigidus ULC18</name>
    <dbReference type="NCBI Taxonomy" id="2107698"/>
    <lineage>
        <taxon>Bacteria</taxon>
        <taxon>Bacillati</taxon>
        <taxon>Cyanobacteriota</taxon>
        <taxon>Cyanophyceae</taxon>
        <taxon>Leptolyngbyales</taxon>
        <taxon>Leptolyngbyaceae</taxon>
        <taxon>Stenomitos</taxon>
    </lineage>
</organism>
<feature type="compositionally biased region" description="Basic and acidic residues" evidence="1">
    <location>
        <begin position="155"/>
        <end position="174"/>
    </location>
</feature>
<dbReference type="Gene3D" id="1.20.120.1490">
    <property type="match status" value="1"/>
</dbReference>
<accession>A0A2T1DXB7</accession>
<dbReference type="RefSeq" id="WP_106259370.1">
    <property type="nucleotide sequence ID" value="NZ_CAWNSW010000032.1"/>
</dbReference>
<evidence type="ECO:0000313" key="2">
    <source>
        <dbReference type="EMBL" id="PSB25130.1"/>
    </source>
</evidence>
<evidence type="ECO:0000313" key="3">
    <source>
        <dbReference type="Proteomes" id="UP000239576"/>
    </source>
</evidence>
<evidence type="ECO:0008006" key="4">
    <source>
        <dbReference type="Google" id="ProtNLM"/>
    </source>
</evidence>
<sequence length="174" mass="19549">MSPRRLSILAAVLVALGGAVAIANPSSLRFPLAQAPASPSPTASANSDHLTEPGWLKELNLSADQVQKMRAIRGQYKDKISQGRQAVRQSRQELQTLMAGDASETQIREKYKQVKTLKQQVADAQFESMLATRNVLNLEQRRKFASQMLKQRQNGGDRPREWRERGERRQPDQS</sequence>
<name>A0A2T1DXB7_9CYAN</name>
<keyword evidence="3" id="KW-1185">Reference proteome</keyword>
<feature type="region of interest" description="Disordered" evidence="1">
    <location>
        <begin position="148"/>
        <end position="174"/>
    </location>
</feature>
<dbReference type="GO" id="GO:0042597">
    <property type="term" value="C:periplasmic space"/>
    <property type="evidence" value="ECO:0007669"/>
    <property type="project" value="InterPro"/>
</dbReference>
<protein>
    <recommendedName>
        <fullName evidence="4">Spy protein</fullName>
    </recommendedName>
</protein>
<dbReference type="OrthoDB" id="531812at2"/>
<reference evidence="3" key="1">
    <citation type="submission" date="2018-02" db="EMBL/GenBank/DDBJ databases">
        <authorList>
            <person name="Moore K."/>
            <person name="Momper L."/>
        </authorList>
    </citation>
    <scope>NUCLEOTIDE SEQUENCE [LARGE SCALE GENOMIC DNA]</scope>
    <source>
        <strain evidence="3">ULC18</strain>
    </source>
</reference>
<dbReference type="AlphaFoldDB" id="A0A2T1DXB7"/>
<dbReference type="Proteomes" id="UP000239576">
    <property type="component" value="Unassembled WGS sequence"/>
</dbReference>
<dbReference type="CDD" id="cd09916">
    <property type="entry name" value="CpxP_like"/>
    <property type="match status" value="1"/>
</dbReference>